<evidence type="ECO:0000313" key="3">
    <source>
        <dbReference type="Proteomes" id="UP000738431"/>
    </source>
</evidence>
<protein>
    <submittedName>
        <fullName evidence="2">Phytase</fullName>
    </submittedName>
</protein>
<accession>A0ABZ1C204</accession>
<evidence type="ECO:0000313" key="2">
    <source>
        <dbReference type="EMBL" id="WRQ85693.1"/>
    </source>
</evidence>
<gene>
    <name evidence="2" type="ORF">K1X11_012845</name>
</gene>
<dbReference type="Pfam" id="PF02333">
    <property type="entry name" value="Phytase"/>
    <property type="match status" value="1"/>
</dbReference>
<dbReference type="Proteomes" id="UP000738431">
    <property type="component" value="Chromosome"/>
</dbReference>
<dbReference type="InterPro" id="IPR003431">
    <property type="entry name" value="B-propeller_Phytase"/>
</dbReference>
<reference evidence="2 3" key="2">
    <citation type="submission" date="2023-12" db="EMBL/GenBank/DDBJ databases">
        <title>Description of an unclassified Opitutus bacterium of Verrucomicrobiota.</title>
        <authorList>
            <person name="Zhang D.-F."/>
        </authorList>
    </citation>
    <scope>NUCLEOTIDE SEQUENCE [LARGE SCALE GENOMIC DNA]</scope>
    <source>
        <strain evidence="2 3">WL0086</strain>
    </source>
</reference>
<dbReference type="SUPFAM" id="SSF50956">
    <property type="entry name" value="Thermostable phytase (3-phytase)"/>
    <property type="match status" value="1"/>
</dbReference>
<dbReference type="InterPro" id="IPR011042">
    <property type="entry name" value="6-blade_b-propeller_TolB-like"/>
</dbReference>
<organism evidence="2 3">
    <name type="scientific">Actomonas aquatica</name>
    <dbReference type="NCBI Taxonomy" id="2866162"/>
    <lineage>
        <taxon>Bacteria</taxon>
        <taxon>Pseudomonadati</taxon>
        <taxon>Verrucomicrobiota</taxon>
        <taxon>Opitutia</taxon>
        <taxon>Opitutales</taxon>
        <taxon>Opitutaceae</taxon>
        <taxon>Actomonas</taxon>
    </lineage>
</organism>
<reference evidence="2 3" key="1">
    <citation type="submission" date="2021-08" db="EMBL/GenBank/DDBJ databases">
        <authorList>
            <person name="Zhang D."/>
            <person name="Zhang A."/>
            <person name="Wang L."/>
        </authorList>
    </citation>
    <scope>NUCLEOTIDE SEQUENCE [LARGE SCALE GENOMIC DNA]</scope>
    <source>
        <strain evidence="2 3">WL0086</strain>
    </source>
</reference>
<evidence type="ECO:0000259" key="1">
    <source>
        <dbReference type="PROSITE" id="PS51662"/>
    </source>
</evidence>
<name>A0ABZ1C204_9BACT</name>
<dbReference type="RefSeq" id="WP_221032766.1">
    <property type="nucleotide sequence ID" value="NZ_CP139781.1"/>
</dbReference>
<dbReference type="EMBL" id="CP139781">
    <property type="protein sequence ID" value="WRQ85693.1"/>
    <property type="molecule type" value="Genomic_DNA"/>
</dbReference>
<sequence length="352" mass="37721">MSASLRNALFFGAAVFVGITSLVTAATPVAPRVVSTFAKHDTDDPAIWVHPTDPAQSLVVGTDKKADGALLVFGLDGVERKDLSVRGLARPNNVDIAYGVMVGGEKIDVAVVTERLAHRLRVYRLPDMAPVDGGGIPVFEGERARDPMGIALYTRPTDGALFAVVSRSDFGAPTAGYLHQYRLVDDGTGVLRGLFTRAFGEWSGRKEVEAIAVDNELGFIYYSDETYGIRQYAADPLAEDAEDQLAEFGLTGFARDHEGISIYPTGPGTGYILVSDQQANTFRIFTREGTASDPYDHQFVTAVTLSTDESDGSDVTAVALPGYPGGLFVAMSTDKTFQFYAWDDIAAAAGLK</sequence>
<dbReference type="PROSITE" id="PS51662">
    <property type="entry name" value="BP_PHYTASE"/>
    <property type="match status" value="1"/>
</dbReference>
<keyword evidence="3" id="KW-1185">Reference proteome</keyword>
<dbReference type="Gene3D" id="2.120.10.30">
    <property type="entry name" value="TolB, C-terminal domain"/>
    <property type="match status" value="1"/>
</dbReference>
<proteinExistence type="predicted"/>
<feature type="domain" description="BPP" evidence="1">
    <location>
        <begin position="13"/>
        <end position="349"/>
    </location>
</feature>